<evidence type="ECO:0000256" key="1">
    <source>
        <dbReference type="ARBA" id="ARBA00023015"/>
    </source>
</evidence>
<dbReference type="PRINTS" id="PR00040">
    <property type="entry name" value="HTHMERR"/>
</dbReference>
<dbReference type="AlphaFoldDB" id="A0A231GW77"/>
<dbReference type="RefSeq" id="WP_039780138.1">
    <property type="nucleotide sequence ID" value="NZ_JAAXOR010000002.1"/>
</dbReference>
<dbReference type="Proteomes" id="UP000215506">
    <property type="component" value="Unassembled WGS sequence"/>
</dbReference>
<keyword evidence="2" id="KW-0238">DNA-binding</keyword>
<gene>
    <name evidence="5" type="primary">hmrR_2</name>
    <name evidence="5" type="ORF">B7C42_07109</name>
</gene>
<dbReference type="InterPro" id="IPR000551">
    <property type="entry name" value="MerR-type_HTH_dom"/>
</dbReference>
<reference evidence="5 6" key="1">
    <citation type="submission" date="2017-07" db="EMBL/GenBank/DDBJ databases">
        <title>First draft Genome Sequence of Nocardia cerradoensis isolated from human infection.</title>
        <authorList>
            <person name="Carrasco G."/>
        </authorList>
    </citation>
    <scope>NUCLEOTIDE SEQUENCE [LARGE SCALE GENOMIC DNA]</scope>
    <source>
        <strain evidence="5 6">CNM20130759</strain>
    </source>
</reference>
<dbReference type="PANTHER" id="PTHR30204:SF94">
    <property type="entry name" value="HEAVY METAL-DEPENDENT TRANSCRIPTIONAL REGULATOR HI_0293-RELATED"/>
    <property type="match status" value="1"/>
</dbReference>
<dbReference type="SMART" id="SM00422">
    <property type="entry name" value="HTH_MERR"/>
    <property type="match status" value="1"/>
</dbReference>
<evidence type="ECO:0000259" key="4">
    <source>
        <dbReference type="PROSITE" id="PS50937"/>
    </source>
</evidence>
<evidence type="ECO:0000313" key="5">
    <source>
        <dbReference type="EMBL" id="OXR40825.1"/>
    </source>
</evidence>
<dbReference type="SUPFAM" id="SSF46955">
    <property type="entry name" value="Putative DNA-binding domain"/>
    <property type="match status" value="1"/>
</dbReference>
<name>A0A231GW77_9NOCA</name>
<sequence length="125" mass="13925">MLIGELAERAGTSTRMLRYYEQQGLVRSRRSANGYRVYDEHEVDVVRKIRDLLELGFDLADTQPFVTCLRGGNGSGDECPESVESLRRKLAEIDDAIARLGAARRHLTDRIDAVAGPPPKCAFTC</sequence>
<evidence type="ECO:0000313" key="6">
    <source>
        <dbReference type="Proteomes" id="UP000215506"/>
    </source>
</evidence>
<evidence type="ECO:0000256" key="2">
    <source>
        <dbReference type="ARBA" id="ARBA00023125"/>
    </source>
</evidence>
<dbReference type="Pfam" id="PF13411">
    <property type="entry name" value="MerR_1"/>
    <property type="match status" value="1"/>
</dbReference>
<keyword evidence="3" id="KW-0804">Transcription</keyword>
<dbReference type="CDD" id="cd01282">
    <property type="entry name" value="HTH_MerR-like_sg3"/>
    <property type="match status" value="1"/>
</dbReference>
<keyword evidence="6" id="KW-1185">Reference proteome</keyword>
<protein>
    <submittedName>
        <fullName evidence="5">HTH-type transcriptional regulator HmrR</fullName>
    </submittedName>
</protein>
<dbReference type="Gene3D" id="1.10.1660.10">
    <property type="match status" value="1"/>
</dbReference>
<organism evidence="5 6">
    <name type="scientific">Nocardia cerradoensis</name>
    <dbReference type="NCBI Taxonomy" id="85688"/>
    <lineage>
        <taxon>Bacteria</taxon>
        <taxon>Bacillati</taxon>
        <taxon>Actinomycetota</taxon>
        <taxon>Actinomycetes</taxon>
        <taxon>Mycobacteriales</taxon>
        <taxon>Nocardiaceae</taxon>
        <taxon>Nocardia</taxon>
    </lineage>
</organism>
<comment type="caution">
    <text evidence="5">The sequence shown here is derived from an EMBL/GenBank/DDBJ whole genome shotgun (WGS) entry which is preliminary data.</text>
</comment>
<proteinExistence type="predicted"/>
<dbReference type="PANTHER" id="PTHR30204">
    <property type="entry name" value="REDOX-CYCLING DRUG-SENSING TRANSCRIPTIONAL ACTIVATOR SOXR"/>
    <property type="match status" value="1"/>
</dbReference>
<dbReference type="GO" id="GO:0003677">
    <property type="term" value="F:DNA binding"/>
    <property type="evidence" value="ECO:0007669"/>
    <property type="project" value="UniProtKB-KW"/>
</dbReference>
<dbReference type="InterPro" id="IPR047057">
    <property type="entry name" value="MerR_fam"/>
</dbReference>
<keyword evidence="1" id="KW-0805">Transcription regulation</keyword>
<dbReference type="PROSITE" id="PS50937">
    <property type="entry name" value="HTH_MERR_2"/>
    <property type="match status" value="1"/>
</dbReference>
<feature type="domain" description="HTH merR-type" evidence="4">
    <location>
        <begin position="1"/>
        <end position="68"/>
    </location>
</feature>
<evidence type="ECO:0000256" key="3">
    <source>
        <dbReference type="ARBA" id="ARBA00023163"/>
    </source>
</evidence>
<accession>A0A231GW77</accession>
<dbReference type="InterPro" id="IPR009061">
    <property type="entry name" value="DNA-bd_dom_put_sf"/>
</dbReference>
<dbReference type="GO" id="GO:0003700">
    <property type="term" value="F:DNA-binding transcription factor activity"/>
    <property type="evidence" value="ECO:0007669"/>
    <property type="project" value="InterPro"/>
</dbReference>
<dbReference type="EMBL" id="NGAF01000026">
    <property type="protein sequence ID" value="OXR40825.1"/>
    <property type="molecule type" value="Genomic_DNA"/>
</dbReference>